<feature type="transmembrane region" description="Helical" evidence="5">
    <location>
        <begin position="1487"/>
        <end position="1508"/>
    </location>
</feature>
<keyword evidence="4 5" id="KW-0472">Membrane</keyword>
<reference evidence="6 7" key="1">
    <citation type="submission" date="2019-08" db="EMBL/GenBank/DDBJ databases">
        <title>The genome of the soybean aphid Biotype 1, its phylome, world population structure and adaptation to the North American continent.</title>
        <authorList>
            <person name="Giordano R."/>
            <person name="Donthu R.K."/>
            <person name="Hernandez A.G."/>
            <person name="Wright C.L."/>
            <person name="Zimin A.V."/>
        </authorList>
    </citation>
    <scope>NUCLEOTIDE SEQUENCE [LARGE SCALE GENOMIC DNA]</scope>
    <source>
        <tissue evidence="6">Whole aphids</tissue>
    </source>
</reference>
<accession>A0A6G0U6P9</accession>
<dbReference type="EMBL" id="VYZN01000001">
    <property type="protein sequence ID" value="KAE9544805.1"/>
    <property type="molecule type" value="Genomic_DNA"/>
</dbReference>
<evidence type="ECO:0000256" key="2">
    <source>
        <dbReference type="ARBA" id="ARBA00022692"/>
    </source>
</evidence>
<sequence>MNIGQNDTNRWDFSPQFQQPSYRLHDRFIRLKRTYWNRQYAIILLAYTGLTIVLNQFTFNYMFFEFLSDQNKINSSYDDYIRYYIYGYIMSFIPAGVLSTIYPAHNILGISVTISSILYLIIVMSIRYIDAHTHCFLQFFMGMISAVAYSAIFRVWTYWIPLNTQSIRHVPIILYEVTHKGGFIYENIIALHRSYSSYTLTLSIGVIGLAWYVLWFYVINDNQFRRLNCDIILFGGSNNSRYPLEKSEGSFTHSIVSGIPWKSLFTSVPVLVIVLLYICIDRIFYKRVESDFYIDEMLERQTRTFTIVILILIVILVELAPEITISTSTTNIRKFWSCLYLGSMSVYFILEAIIGNTLKNNTFYHFILLEVEHFRFFGYQLNYLDIAPNYASLIYSSLMTIAYTSNELFETVLNKIFNFGILNDTETHIFMAVLCLTMGTIYAVFGSAEVQPWSADKPVEEIQQNLVENENLPSLVEIILQFQTLGMVSDEKVNIPGALYRSKVNIFQQFSKKSRKKKTEKRAFLRKTSFRLNRFFYIVVIQKLITTTEIFDFYNVKKMLDYPKKLENLIQGSLGFKFLQNLSKTRKFAIFLQVSIEKTRSIIIGKIKKYHNDNDLSSTILKICYYSKNINRRYLKISLFSIDCYINFKHSLSKMNFGENETNRWDSTPHYQQSSHNFINRLIRLKTTYWNRPYAIILLAYIGLSIVSYQFTFHYKFFEFLSDQNKVLYLQEFWPPFIQLTRISVTISSIVYLIIVMSIHCIDAQTHFFLQFCMGITMAGVFGAIDRIWTYWVPLNTQSIRHVPIILYDMTHKGAYIYENIIALHHTYSSYTLTLSIGILTFNSLCSTHLNIRLIIAYGVFGLAWYVFWLYVINENQFQRLNRDIILFGGSNNPRYPLENPELSLTRSIVTDIPWQSLFTSMPVLVIFLLYVCDGQISFKKPDGDSDIQENFKQQTRTFNIILLIIIVILVELAPEIIVSITTTNIRKFWNWLYFGLMFIYFILEAIVDNTLETNQIYHFILIEIEYLSYFGYFLNYLDIAPKYASLISSLLMVVYYTSTILWDEATRNIFNPKILNDAETNILKAVICLLMGTLYSIYGSAEIQPWAADKPVEDTQRNLIENEDLQSTIDIKFKRSLSKMNFGENETNRWDSTPHVHQSSHSLINRLIRLRTTYWNRQYAIILLAYIGYLIVAYQFNFHYKFFEFLSDQNKINSSHYDYIHYYNYGRSGMIGSIDRVYRVWTYWVPLNTQSIRHIPIILFEIIYNGVYIDENIAALHHTYSSYALTLSIGSNDSQYPLQKSERSLIRSIVSDIPWKSLFTSMPVLVIFLLTVCDSQLYIKKTDADFDIHILNDAETNILKAVICLLIGTLYSIFGSAEIQPWAADKPVKEIQQNLVENENLHHEYMLYRRYHAFCFTILYGNDNGKNKIIRWDGGAYSSILRVWTYWVPLNSQSIRHIPIILYDMIHDGEYIYEHIIALHHTYSSYTLTLSIGVFGLAWYVLWLYVINDNQFRRLNRNIILFGGSNNPRYPLENPELSLTRSIVTDIPWKSLFTSMPVLVIFLLYVCDGQISFKKPDGDSDIQVQGIFFNTF</sequence>
<name>A0A6G0U6P9_APHGL</name>
<feature type="transmembrane region" description="Helical" evidence="5">
    <location>
        <begin position="1020"/>
        <end position="1038"/>
    </location>
</feature>
<keyword evidence="3 5" id="KW-1133">Transmembrane helix</keyword>
<feature type="transmembrane region" description="Helical" evidence="5">
    <location>
        <begin position="913"/>
        <end position="933"/>
    </location>
</feature>
<feature type="transmembrane region" description="Helical" evidence="5">
    <location>
        <begin position="1548"/>
        <end position="1568"/>
    </location>
</feature>
<dbReference type="OrthoDB" id="6619810at2759"/>
<evidence type="ECO:0000256" key="5">
    <source>
        <dbReference type="SAM" id="Phobius"/>
    </source>
</evidence>
<dbReference type="PANTHER" id="PTHR11662:SF40">
    <property type="entry name" value="MAJOR FACILITATOR SUPERFAMILY (MFS) PROFILE DOMAIN-CONTAINING PROTEIN"/>
    <property type="match status" value="1"/>
</dbReference>
<evidence type="ECO:0000256" key="1">
    <source>
        <dbReference type="ARBA" id="ARBA00004141"/>
    </source>
</evidence>
<dbReference type="SUPFAM" id="SSF103473">
    <property type="entry name" value="MFS general substrate transporter"/>
    <property type="match status" value="1"/>
</dbReference>
<feature type="transmembrane region" description="Helical" evidence="5">
    <location>
        <begin position="108"/>
        <end position="129"/>
    </location>
</feature>
<feature type="transmembrane region" description="Helical" evidence="5">
    <location>
        <begin position="335"/>
        <end position="354"/>
    </location>
</feature>
<comment type="caution">
    <text evidence="6">The sequence shown here is derived from an EMBL/GenBank/DDBJ whole genome shotgun (WGS) entry which is preliminary data.</text>
</comment>
<feature type="transmembrane region" description="Helical" evidence="5">
    <location>
        <begin position="40"/>
        <end position="63"/>
    </location>
</feature>
<keyword evidence="7" id="KW-1185">Reference proteome</keyword>
<comment type="subcellular location">
    <subcellularLocation>
        <location evidence="1">Membrane</location>
        <topology evidence="1">Multi-pass membrane protein</topology>
    </subcellularLocation>
</comment>
<evidence type="ECO:0000256" key="3">
    <source>
        <dbReference type="ARBA" id="ARBA00022989"/>
    </source>
</evidence>
<feature type="transmembrane region" description="Helical" evidence="5">
    <location>
        <begin position="195"/>
        <end position="218"/>
    </location>
</feature>
<feature type="transmembrane region" description="Helical" evidence="5">
    <location>
        <begin position="694"/>
        <end position="713"/>
    </location>
</feature>
<dbReference type="Gene3D" id="1.20.1250.20">
    <property type="entry name" value="MFS general substrate transporter like domains"/>
    <property type="match status" value="1"/>
</dbReference>
<feature type="transmembrane region" description="Helical" evidence="5">
    <location>
        <begin position="733"/>
        <end position="756"/>
    </location>
</feature>
<dbReference type="InterPro" id="IPR036259">
    <property type="entry name" value="MFS_trans_sf"/>
</dbReference>
<evidence type="ECO:0000313" key="6">
    <source>
        <dbReference type="EMBL" id="KAE9544805.1"/>
    </source>
</evidence>
<evidence type="ECO:0000313" key="7">
    <source>
        <dbReference type="Proteomes" id="UP000475862"/>
    </source>
</evidence>
<dbReference type="Proteomes" id="UP000475862">
    <property type="component" value="Unassembled WGS sequence"/>
</dbReference>
<feature type="transmembrane region" description="Helical" evidence="5">
    <location>
        <begin position="427"/>
        <end position="445"/>
    </location>
</feature>
<dbReference type="GO" id="GO:0016020">
    <property type="term" value="C:membrane"/>
    <property type="evidence" value="ECO:0007669"/>
    <property type="project" value="UniProtKB-SubCell"/>
</dbReference>
<feature type="transmembrane region" description="Helical" evidence="5">
    <location>
        <begin position="264"/>
        <end position="285"/>
    </location>
</feature>
<feature type="transmembrane region" description="Helical" evidence="5">
    <location>
        <begin position="305"/>
        <end position="323"/>
    </location>
</feature>
<feature type="transmembrane region" description="Helical" evidence="5">
    <location>
        <begin position="136"/>
        <end position="156"/>
    </location>
</feature>
<protein>
    <submittedName>
        <fullName evidence="6">Uncharacterized protein</fullName>
    </submittedName>
</protein>
<evidence type="ECO:0000256" key="4">
    <source>
        <dbReference type="ARBA" id="ARBA00023136"/>
    </source>
</evidence>
<feature type="transmembrane region" description="Helical" evidence="5">
    <location>
        <begin position="989"/>
        <end position="1008"/>
    </location>
</feature>
<dbReference type="PANTHER" id="PTHR11662">
    <property type="entry name" value="SOLUTE CARRIER FAMILY 17"/>
    <property type="match status" value="1"/>
</dbReference>
<feature type="transmembrane region" description="Helical" evidence="5">
    <location>
        <begin position="768"/>
        <end position="785"/>
    </location>
</feature>
<dbReference type="InterPro" id="IPR050382">
    <property type="entry name" value="MFS_Na/Anion_cotransporter"/>
</dbReference>
<organism evidence="6 7">
    <name type="scientific">Aphis glycines</name>
    <name type="common">Soybean aphid</name>
    <dbReference type="NCBI Taxonomy" id="307491"/>
    <lineage>
        <taxon>Eukaryota</taxon>
        <taxon>Metazoa</taxon>
        <taxon>Ecdysozoa</taxon>
        <taxon>Arthropoda</taxon>
        <taxon>Hexapoda</taxon>
        <taxon>Insecta</taxon>
        <taxon>Pterygota</taxon>
        <taxon>Neoptera</taxon>
        <taxon>Paraneoptera</taxon>
        <taxon>Hemiptera</taxon>
        <taxon>Sternorrhyncha</taxon>
        <taxon>Aphidomorpha</taxon>
        <taxon>Aphidoidea</taxon>
        <taxon>Aphididae</taxon>
        <taxon>Aphidini</taxon>
        <taxon>Aphis</taxon>
        <taxon>Aphis</taxon>
    </lineage>
</organism>
<feature type="transmembrane region" description="Helical" evidence="5">
    <location>
        <begin position="1180"/>
        <end position="1197"/>
    </location>
</feature>
<gene>
    <name evidence="6" type="ORF">AGLY_000347</name>
</gene>
<feature type="transmembrane region" description="Helical" evidence="5">
    <location>
        <begin position="961"/>
        <end position="983"/>
    </location>
</feature>
<feature type="transmembrane region" description="Helical" evidence="5">
    <location>
        <begin position="828"/>
        <end position="845"/>
    </location>
</feature>
<feature type="transmembrane region" description="Helical" evidence="5">
    <location>
        <begin position="1044"/>
        <end position="1063"/>
    </location>
</feature>
<feature type="transmembrane region" description="Helical" evidence="5">
    <location>
        <begin position="852"/>
        <end position="873"/>
    </location>
</feature>
<keyword evidence="2 5" id="KW-0812">Transmembrane</keyword>
<proteinExistence type="predicted"/>
<feature type="transmembrane region" description="Helical" evidence="5">
    <location>
        <begin position="83"/>
        <end position="102"/>
    </location>
</feature>